<dbReference type="EMBL" id="SHSP01000013">
    <property type="protein sequence ID" value="TCF31545.1"/>
    <property type="molecule type" value="Genomic_DNA"/>
</dbReference>
<evidence type="ECO:0000256" key="1">
    <source>
        <dbReference type="SAM" id="MobiDB-lite"/>
    </source>
</evidence>
<evidence type="ECO:0000313" key="3">
    <source>
        <dbReference type="Proteomes" id="UP000292932"/>
    </source>
</evidence>
<evidence type="ECO:0008006" key="4">
    <source>
        <dbReference type="Google" id="ProtNLM"/>
    </source>
</evidence>
<organism evidence="2 3">
    <name type="scientific">Bifidobacterium longum subsp. longum</name>
    <dbReference type="NCBI Taxonomy" id="1679"/>
    <lineage>
        <taxon>Bacteria</taxon>
        <taxon>Bacillati</taxon>
        <taxon>Actinomycetota</taxon>
        <taxon>Actinomycetes</taxon>
        <taxon>Bifidobacteriales</taxon>
        <taxon>Bifidobacteriaceae</taxon>
        <taxon>Bifidobacterium</taxon>
    </lineage>
</organism>
<proteinExistence type="predicted"/>
<evidence type="ECO:0000313" key="2">
    <source>
        <dbReference type="EMBL" id="TCF31545.1"/>
    </source>
</evidence>
<feature type="region of interest" description="Disordered" evidence="1">
    <location>
        <begin position="119"/>
        <end position="139"/>
    </location>
</feature>
<dbReference type="AlphaFoldDB" id="A0A4R0UIR8"/>
<feature type="compositionally biased region" description="Polar residues" evidence="1">
    <location>
        <begin position="127"/>
        <end position="139"/>
    </location>
</feature>
<name>A0A4R0UIR8_BIFLL</name>
<reference evidence="2 3" key="1">
    <citation type="journal article" date="2018" name="Sci. Rep.">
        <title>Genomic diversity and distribution of Bifidobacterium longum subsp. longum across the human lifespan.</title>
        <authorList>
            <person name="Odamaki T."/>
            <person name="Bottacini F."/>
            <person name="Kato K."/>
            <person name="Mitsuyama E."/>
            <person name="Yoshida K."/>
            <person name="Horigome A."/>
            <person name="Xiao J.Z."/>
            <person name="van Sinderen D."/>
        </authorList>
    </citation>
    <scope>NUCLEOTIDE SEQUENCE [LARGE SCALE GENOMIC DNA]</scope>
    <source>
        <strain evidence="2 3">MCC10096</strain>
    </source>
</reference>
<dbReference type="RefSeq" id="WP_131207622.1">
    <property type="nucleotide sequence ID" value="NZ_SHSP01000013.1"/>
</dbReference>
<gene>
    <name evidence="2" type="ORF">MCC10096_1266</name>
</gene>
<protein>
    <recommendedName>
        <fullName evidence="4">ATP-dependent serine Clp protease</fullName>
    </recommendedName>
</protein>
<accession>A0A4R0UIR8</accession>
<comment type="caution">
    <text evidence="2">The sequence shown here is derived from an EMBL/GenBank/DDBJ whole genome shotgun (WGS) entry which is preliminary data.</text>
</comment>
<sequence>MAKQQNMAPSIAEFDDWDETREAEALAEVAKQIKVRHIIKNNEYWALAPSGTVYKLPLYLSIADFEALSNTQTDTESLEQVKRILTVFAGDEQAERLEHEPMQVAFNLIQDYGETLAKSQGVELGKSPTSAESSTPMTE</sequence>
<dbReference type="Proteomes" id="UP000292932">
    <property type="component" value="Unassembled WGS sequence"/>
</dbReference>